<dbReference type="CDD" id="cd03214">
    <property type="entry name" value="ABC_Iron-Siderophores_B12_Hemin"/>
    <property type="match status" value="1"/>
</dbReference>
<evidence type="ECO:0000313" key="6">
    <source>
        <dbReference type="Proteomes" id="UP000563151"/>
    </source>
</evidence>
<keyword evidence="6" id="KW-1185">Reference proteome</keyword>
<keyword evidence="3 5" id="KW-0067">ATP-binding</keyword>
<sequence>MTLQLNNITSGYKNREIIKNISFKIGLGEALCILGPNGVGKTTLLKTILGFIKPKIGEILLNGKDISNMERREIAKIIGYVPQVHIPPFPYRVKDVVIMGRCPYIGSFGSPMIKDEEFVDSLLLKLNIYHLKDKYYTEISGGERQLVLIARALAQEPKILIMDEPTSSLDFGNQIRVLEHIKNLVNYSDIGLIMNTHHPNHAFLCGTKVALMKEGEILKIGDPSSVLTEENLNLIYGVNTVLINDKEKSIKGFIAKI</sequence>
<dbReference type="GO" id="GO:0005524">
    <property type="term" value="F:ATP binding"/>
    <property type="evidence" value="ECO:0007669"/>
    <property type="project" value="UniProtKB-KW"/>
</dbReference>
<dbReference type="InterPro" id="IPR050153">
    <property type="entry name" value="Metal_Ion_Import_ABC"/>
</dbReference>
<evidence type="ECO:0000313" key="5">
    <source>
        <dbReference type="EMBL" id="MBC2397074.1"/>
    </source>
</evidence>
<dbReference type="InterPro" id="IPR003593">
    <property type="entry name" value="AAA+_ATPase"/>
</dbReference>
<dbReference type="PROSITE" id="PS00211">
    <property type="entry name" value="ABC_TRANSPORTER_1"/>
    <property type="match status" value="1"/>
</dbReference>
<proteinExistence type="predicted"/>
<gene>
    <name evidence="5" type="ORF">HGG79_04660</name>
</gene>
<dbReference type="Gene3D" id="3.40.50.300">
    <property type="entry name" value="P-loop containing nucleotide triphosphate hydrolases"/>
    <property type="match status" value="1"/>
</dbReference>
<feature type="domain" description="ABC transporter" evidence="4">
    <location>
        <begin position="3"/>
        <end position="239"/>
    </location>
</feature>
<dbReference type="EMBL" id="JAAZWO010000004">
    <property type="protein sequence ID" value="MBC2397074.1"/>
    <property type="molecule type" value="Genomic_DNA"/>
</dbReference>
<dbReference type="FunFam" id="3.40.50.300:FF:000134">
    <property type="entry name" value="Iron-enterobactin ABC transporter ATP-binding protein"/>
    <property type="match status" value="1"/>
</dbReference>
<name>A0A923IZV9_CLOTT</name>
<evidence type="ECO:0000256" key="2">
    <source>
        <dbReference type="ARBA" id="ARBA00022741"/>
    </source>
</evidence>
<dbReference type="SUPFAM" id="SSF52540">
    <property type="entry name" value="P-loop containing nucleoside triphosphate hydrolases"/>
    <property type="match status" value="1"/>
</dbReference>
<keyword evidence="1" id="KW-0813">Transport</keyword>
<dbReference type="InterPro" id="IPR027417">
    <property type="entry name" value="P-loop_NTPase"/>
</dbReference>
<dbReference type="PANTHER" id="PTHR42734:SF19">
    <property type="entry name" value="IRON COMPOUNDS ABC TRANSPORTER, ATP-BINDING PROTEIN"/>
    <property type="match status" value="1"/>
</dbReference>
<protein>
    <submittedName>
        <fullName evidence="5">ABC transporter ATP-binding protein</fullName>
    </submittedName>
</protein>
<accession>A0A923IZV9</accession>
<dbReference type="PROSITE" id="PS50893">
    <property type="entry name" value="ABC_TRANSPORTER_2"/>
    <property type="match status" value="1"/>
</dbReference>
<dbReference type="Proteomes" id="UP000563151">
    <property type="component" value="Unassembled WGS sequence"/>
</dbReference>
<organism evidence="5 6">
    <name type="scientific">Clostridium tetanomorphum</name>
    <dbReference type="NCBI Taxonomy" id="1553"/>
    <lineage>
        <taxon>Bacteria</taxon>
        <taxon>Bacillati</taxon>
        <taxon>Bacillota</taxon>
        <taxon>Clostridia</taxon>
        <taxon>Eubacteriales</taxon>
        <taxon>Clostridiaceae</taxon>
        <taxon>Clostridium</taxon>
    </lineage>
</organism>
<dbReference type="SMART" id="SM00382">
    <property type="entry name" value="AAA"/>
    <property type="match status" value="1"/>
</dbReference>
<dbReference type="InterPro" id="IPR017871">
    <property type="entry name" value="ABC_transporter-like_CS"/>
</dbReference>
<dbReference type="PANTHER" id="PTHR42734">
    <property type="entry name" value="METAL TRANSPORT SYSTEM ATP-BINDING PROTEIN TM_0124-RELATED"/>
    <property type="match status" value="1"/>
</dbReference>
<comment type="caution">
    <text evidence="5">The sequence shown here is derived from an EMBL/GenBank/DDBJ whole genome shotgun (WGS) entry which is preliminary data.</text>
</comment>
<dbReference type="AlphaFoldDB" id="A0A923IZV9"/>
<dbReference type="InterPro" id="IPR003439">
    <property type="entry name" value="ABC_transporter-like_ATP-bd"/>
</dbReference>
<dbReference type="GO" id="GO:0016887">
    <property type="term" value="F:ATP hydrolysis activity"/>
    <property type="evidence" value="ECO:0007669"/>
    <property type="project" value="InterPro"/>
</dbReference>
<keyword evidence="2" id="KW-0547">Nucleotide-binding</keyword>
<dbReference type="Pfam" id="PF00005">
    <property type="entry name" value="ABC_tran"/>
    <property type="match status" value="1"/>
</dbReference>
<evidence type="ECO:0000256" key="3">
    <source>
        <dbReference type="ARBA" id="ARBA00022840"/>
    </source>
</evidence>
<evidence type="ECO:0000256" key="1">
    <source>
        <dbReference type="ARBA" id="ARBA00022448"/>
    </source>
</evidence>
<dbReference type="RefSeq" id="WP_085059050.1">
    <property type="nucleotide sequence ID" value="NZ_JAAZWO010000004.1"/>
</dbReference>
<evidence type="ECO:0000259" key="4">
    <source>
        <dbReference type="PROSITE" id="PS50893"/>
    </source>
</evidence>
<reference evidence="5 6" key="1">
    <citation type="submission" date="2020-04" db="EMBL/GenBank/DDBJ databases">
        <title>Genomic insights into acetone-butanol-ethanol (ABE) fermentation by sequencing solventogenic clostridia strains.</title>
        <authorList>
            <person name="Brown S."/>
        </authorList>
    </citation>
    <scope>NUCLEOTIDE SEQUENCE [LARGE SCALE GENOMIC DNA]</scope>
    <source>
        <strain evidence="5 6">DJ011</strain>
    </source>
</reference>